<dbReference type="PANTHER" id="PTHR16255:SF1">
    <property type="entry name" value="REQUIRED FOR MEIOTIC NUCLEAR DIVISION PROTEIN 1 HOMOLOG"/>
    <property type="match status" value="1"/>
</dbReference>
<evidence type="ECO:0000313" key="4">
    <source>
        <dbReference type="Proteomes" id="UP001293791"/>
    </source>
</evidence>
<feature type="domain" description="DUF155" evidence="2">
    <location>
        <begin position="45"/>
        <end position="215"/>
    </location>
</feature>
<proteinExistence type="predicted"/>
<accession>A0ABU5L9W3</accession>
<gene>
    <name evidence="3" type="ORF">Cyrtocomes_01102</name>
</gene>
<evidence type="ECO:0000259" key="2">
    <source>
        <dbReference type="Pfam" id="PF02582"/>
    </source>
</evidence>
<comment type="caution">
    <text evidence="3">The sequence shown here is derived from an EMBL/GenBank/DDBJ whole genome shotgun (WGS) entry which is preliminary data.</text>
</comment>
<dbReference type="PANTHER" id="PTHR16255">
    <property type="entry name" value="REQUIRED FOR MEIOTIC NUCLEAR DIVISION PROTEIN 1 HOMOLOG"/>
    <property type="match status" value="1"/>
</dbReference>
<keyword evidence="1" id="KW-1133">Transmembrane helix</keyword>
<dbReference type="InterPro" id="IPR003734">
    <property type="entry name" value="DUF155"/>
</dbReference>
<sequence length="263" mass="30138">MQVTSYCTCTSYNLNLILGLLSASGRSCTISYDVLYFEINPESAVFIFDFGCVVFWGVDAQEQKSILDSISGYAEDLSYSNTIERLEYKFSEKSATHIDEESDVVVLGSNEIHLRLSLSYGFAQSAKLEVIENYIEKTINENKSIPLELIKTGKISLSRKELAKKIGNLFSAKNSASLNTNVLDTPDFFWKKPMYEQYYEMAVYFMELEQRISVLDTRLNVIQELYGILSTELQHSHSSRLEMIIIFLIFIEVLLVLMKDFFK</sequence>
<dbReference type="EMBL" id="JARGYT010000093">
    <property type="protein sequence ID" value="MDZ5762710.1"/>
    <property type="molecule type" value="Genomic_DNA"/>
</dbReference>
<keyword evidence="4" id="KW-1185">Reference proteome</keyword>
<protein>
    <submittedName>
        <fullName evidence="3">YagE family protein</fullName>
    </submittedName>
</protein>
<name>A0ABU5L9W3_9RICK</name>
<reference evidence="3 4" key="1">
    <citation type="submission" date="2023-02" db="EMBL/GenBank/DDBJ databases">
        <title>Host association and intracellularity evolved multiple times independently in the Rickettsiales.</title>
        <authorList>
            <person name="Castelli M."/>
            <person name="Nardi T."/>
            <person name="Gammuto L."/>
            <person name="Bellinzona G."/>
            <person name="Sabaneyeva E."/>
            <person name="Potekhin A."/>
            <person name="Serra V."/>
            <person name="Petroni G."/>
            <person name="Sassera D."/>
        </authorList>
    </citation>
    <scope>NUCLEOTIDE SEQUENCE [LARGE SCALE GENOMIC DNA]</scope>
    <source>
        <strain evidence="3 4">BOD18</strain>
    </source>
</reference>
<dbReference type="Pfam" id="PF02582">
    <property type="entry name" value="DUF155"/>
    <property type="match status" value="1"/>
</dbReference>
<feature type="transmembrane region" description="Helical" evidence="1">
    <location>
        <begin position="243"/>
        <end position="262"/>
    </location>
</feature>
<dbReference type="InterPro" id="IPR051624">
    <property type="entry name" value="RMD1/Sad1-interacting"/>
</dbReference>
<organism evidence="3 4">
    <name type="scientific">Candidatus Cyrtobacter comes</name>
    <dbReference type="NCBI Taxonomy" id="675776"/>
    <lineage>
        <taxon>Bacteria</taxon>
        <taxon>Pseudomonadati</taxon>
        <taxon>Pseudomonadota</taxon>
        <taxon>Alphaproteobacteria</taxon>
        <taxon>Rickettsiales</taxon>
        <taxon>Candidatus Midichloriaceae</taxon>
        <taxon>Candidatus Cyrtobacter</taxon>
    </lineage>
</organism>
<dbReference type="Proteomes" id="UP001293791">
    <property type="component" value="Unassembled WGS sequence"/>
</dbReference>
<keyword evidence="1" id="KW-0472">Membrane</keyword>
<evidence type="ECO:0000256" key="1">
    <source>
        <dbReference type="SAM" id="Phobius"/>
    </source>
</evidence>
<keyword evidence="1" id="KW-0812">Transmembrane</keyword>
<evidence type="ECO:0000313" key="3">
    <source>
        <dbReference type="EMBL" id="MDZ5762710.1"/>
    </source>
</evidence>